<reference evidence="1" key="1">
    <citation type="journal article" date="2015" name="Nature">
        <title>Complex archaea that bridge the gap between prokaryotes and eukaryotes.</title>
        <authorList>
            <person name="Spang A."/>
            <person name="Saw J.H."/>
            <person name="Jorgensen S.L."/>
            <person name="Zaremba-Niedzwiedzka K."/>
            <person name="Martijn J."/>
            <person name="Lind A.E."/>
            <person name="van Eijk R."/>
            <person name="Schleper C."/>
            <person name="Guy L."/>
            <person name="Ettema T.J."/>
        </authorList>
    </citation>
    <scope>NUCLEOTIDE SEQUENCE</scope>
</reference>
<dbReference type="AlphaFoldDB" id="A0A0F8Z340"/>
<proteinExistence type="predicted"/>
<feature type="non-terminal residue" evidence="1">
    <location>
        <position position="348"/>
    </location>
</feature>
<organism evidence="1">
    <name type="scientific">marine sediment metagenome</name>
    <dbReference type="NCBI Taxonomy" id="412755"/>
    <lineage>
        <taxon>unclassified sequences</taxon>
        <taxon>metagenomes</taxon>
        <taxon>ecological metagenomes</taxon>
    </lineage>
</organism>
<sequence>VMGVSDIPEFDPVTVAKMASLFTAMVFPIFDATARSVESAVGEGAKVDVAATIPGSAGTKEEASATKVDPRGRVGSTVGMAVGGITEALARGLARGIGHVALRKMSRRAVQAKLGGMSDADIAKNIDLAMRMQDVAEIPGLPEEVFSRAQITPSDAVTRVKGAPVLNMNVPDRGIHLQMMVEEGELTLGGMSRDPGVKGGVKGADDAILAAMGHGEKHGFTEVTLGTPAERATTETTKGGRIVVDRMVEAGLIEVAEKEGGQRFTEFFGEEGNRSFRGMSMEELQATIQAGGQIQPSRGIIQTRPGEILTDTTPLLDEAFRFSASPSLGTPGKVPRGEPGVIAEFSLR</sequence>
<protein>
    <submittedName>
        <fullName evidence="1">Uncharacterized protein</fullName>
    </submittedName>
</protein>
<evidence type="ECO:0000313" key="1">
    <source>
        <dbReference type="EMBL" id="KKK54486.1"/>
    </source>
</evidence>
<feature type="non-terminal residue" evidence="1">
    <location>
        <position position="1"/>
    </location>
</feature>
<name>A0A0F8Z340_9ZZZZ</name>
<dbReference type="EMBL" id="LAZR01065969">
    <property type="protein sequence ID" value="KKK54486.1"/>
    <property type="molecule type" value="Genomic_DNA"/>
</dbReference>
<gene>
    <name evidence="1" type="ORF">LCGC14_3084220</name>
</gene>
<comment type="caution">
    <text evidence="1">The sequence shown here is derived from an EMBL/GenBank/DDBJ whole genome shotgun (WGS) entry which is preliminary data.</text>
</comment>
<accession>A0A0F8Z340</accession>